<proteinExistence type="inferred from homology"/>
<dbReference type="PANTHER" id="PTHR30472">
    <property type="entry name" value="FERRIC ENTEROBACTIN TRANSPORT SYSTEM PERMEASE PROTEIN"/>
    <property type="match status" value="1"/>
</dbReference>
<comment type="similarity">
    <text evidence="2">Belongs to the binding-protein-dependent transport system permease family. FecCD subfamily.</text>
</comment>
<feature type="transmembrane region" description="Helical" evidence="8">
    <location>
        <begin position="138"/>
        <end position="156"/>
    </location>
</feature>
<evidence type="ECO:0000256" key="7">
    <source>
        <dbReference type="ARBA" id="ARBA00023136"/>
    </source>
</evidence>
<organism evidence="9 10">
    <name type="scientific">Leifsonia poae</name>
    <dbReference type="NCBI Taxonomy" id="110933"/>
    <lineage>
        <taxon>Bacteria</taxon>
        <taxon>Bacillati</taxon>
        <taxon>Actinomycetota</taxon>
        <taxon>Actinomycetes</taxon>
        <taxon>Micrococcales</taxon>
        <taxon>Microbacteriaceae</taxon>
        <taxon>Leifsonia</taxon>
    </lineage>
</organism>
<feature type="transmembrane region" description="Helical" evidence="8">
    <location>
        <begin position="32"/>
        <end position="64"/>
    </location>
</feature>
<protein>
    <submittedName>
        <fullName evidence="9">ABC transporter permease</fullName>
    </submittedName>
</protein>
<dbReference type="SUPFAM" id="SSF81345">
    <property type="entry name" value="ABC transporter involved in vitamin B12 uptake, BtuC"/>
    <property type="match status" value="1"/>
</dbReference>
<feature type="transmembrane region" description="Helical" evidence="8">
    <location>
        <begin position="168"/>
        <end position="187"/>
    </location>
</feature>
<feature type="transmembrane region" description="Helical" evidence="8">
    <location>
        <begin position="213"/>
        <end position="236"/>
    </location>
</feature>
<dbReference type="PANTHER" id="PTHR30472:SF24">
    <property type="entry name" value="FERRIC ENTEROBACTIN TRANSPORT SYSTEM PERMEASE PROTEIN FEPG"/>
    <property type="match status" value="1"/>
</dbReference>
<keyword evidence="10" id="KW-1185">Reference proteome</keyword>
<dbReference type="InterPro" id="IPR037294">
    <property type="entry name" value="ABC_BtuC-like"/>
</dbReference>
<dbReference type="RefSeq" id="WP_271175267.1">
    <property type="nucleotide sequence ID" value="NZ_BAAAJO010000001.1"/>
</dbReference>
<keyword evidence="7 8" id="KW-0472">Membrane</keyword>
<dbReference type="Gene3D" id="1.10.3470.10">
    <property type="entry name" value="ABC transporter involved in vitamin B12 uptake, BtuC"/>
    <property type="match status" value="1"/>
</dbReference>
<reference evidence="9" key="1">
    <citation type="journal article" date="2014" name="Int. J. Syst. Evol. Microbiol.">
        <title>Complete genome sequence of Corynebacterium casei LMG S-19264T (=DSM 44701T), isolated from a smear-ripened cheese.</title>
        <authorList>
            <consortium name="US DOE Joint Genome Institute (JGI-PGF)"/>
            <person name="Walter F."/>
            <person name="Albersmeier A."/>
            <person name="Kalinowski J."/>
            <person name="Ruckert C."/>
        </authorList>
    </citation>
    <scope>NUCLEOTIDE SEQUENCE</scope>
    <source>
        <strain evidence="9">VKM Ac-1401</strain>
    </source>
</reference>
<evidence type="ECO:0000313" key="10">
    <source>
        <dbReference type="Proteomes" id="UP001142372"/>
    </source>
</evidence>
<feature type="transmembrane region" description="Helical" evidence="8">
    <location>
        <begin position="257"/>
        <end position="285"/>
    </location>
</feature>
<keyword evidence="4" id="KW-1003">Cell membrane</keyword>
<sequence length="354" mass="35330">MSAAPPVASSATVDSSAVASDRRARTSRSVRVAVVLSAIILVVAAVSLSLGAAAVAPADILAALVGRADRLTQFVILDLRLPRLIAAVLVGGCLGLSGALFQSLLRNPLASPDIIGITSSASATGALALVWFGLTGLALSGIVVAGTLIAALLIYLLAWRGGIGGARFVLIGIGFAAVCGGLVSYVLTTSDLRDVQQALVWITGSLNNVDPTALAVLAGSAVVLVPCALLLGRPLAALGLGDDTAAAIGVRTERSRVLIVIVAVALAAVAVSVAGPIAFVAFVAAPIARRLVGRGSLALVSSALVGALVLIVSDIVAQFAIPGVVFPVGVVTGIVGAPYLLWLLTRTNRIGRGG</sequence>
<evidence type="ECO:0000256" key="4">
    <source>
        <dbReference type="ARBA" id="ARBA00022475"/>
    </source>
</evidence>
<keyword evidence="6 8" id="KW-1133">Transmembrane helix</keyword>
<evidence type="ECO:0000256" key="8">
    <source>
        <dbReference type="SAM" id="Phobius"/>
    </source>
</evidence>
<keyword evidence="3" id="KW-0813">Transport</keyword>
<accession>A0A9W6H6P4</accession>
<name>A0A9W6H6P4_9MICO</name>
<dbReference type="GO" id="GO:0005886">
    <property type="term" value="C:plasma membrane"/>
    <property type="evidence" value="ECO:0007669"/>
    <property type="project" value="UniProtKB-SubCell"/>
</dbReference>
<dbReference type="AlphaFoldDB" id="A0A9W6H6P4"/>
<dbReference type="CDD" id="cd06550">
    <property type="entry name" value="TM_ABC_iron-siderophores_like"/>
    <property type="match status" value="1"/>
</dbReference>
<evidence type="ECO:0000256" key="6">
    <source>
        <dbReference type="ARBA" id="ARBA00022989"/>
    </source>
</evidence>
<evidence type="ECO:0000256" key="3">
    <source>
        <dbReference type="ARBA" id="ARBA00022448"/>
    </source>
</evidence>
<dbReference type="Proteomes" id="UP001142372">
    <property type="component" value="Unassembled WGS sequence"/>
</dbReference>
<feature type="transmembrane region" description="Helical" evidence="8">
    <location>
        <begin position="114"/>
        <end position="132"/>
    </location>
</feature>
<evidence type="ECO:0000256" key="2">
    <source>
        <dbReference type="ARBA" id="ARBA00007935"/>
    </source>
</evidence>
<feature type="transmembrane region" description="Helical" evidence="8">
    <location>
        <begin position="84"/>
        <end position="102"/>
    </location>
</feature>
<dbReference type="EMBL" id="BSEN01000001">
    <property type="protein sequence ID" value="GLJ74561.1"/>
    <property type="molecule type" value="Genomic_DNA"/>
</dbReference>
<comment type="subcellular location">
    <subcellularLocation>
        <location evidence="1">Cell membrane</location>
        <topology evidence="1">Multi-pass membrane protein</topology>
    </subcellularLocation>
</comment>
<evidence type="ECO:0000256" key="1">
    <source>
        <dbReference type="ARBA" id="ARBA00004651"/>
    </source>
</evidence>
<dbReference type="Pfam" id="PF01032">
    <property type="entry name" value="FecCD"/>
    <property type="match status" value="1"/>
</dbReference>
<reference evidence="9" key="2">
    <citation type="submission" date="2023-01" db="EMBL/GenBank/DDBJ databases">
        <authorList>
            <person name="Sun Q."/>
            <person name="Evtushenko L."/>
        </authorList>
    </citation>
    <scope>NUCLEOTIDE SEQUENCE</scope>
    <source>
        <strain evidence="9">VKM Ac-1401</strain>
    </source>
</reference>
<evidence type="ECO:0000313" key="9">
    <source>
        <dbReference type="EMBL" id="GLJ74561.1"/>
    </source>
</evidence>
<feature type="transmembrane region" description="Helical" evidence="8">
    <location>
        <begin position="297"/>
        <end position="317"/>
    </location>
</feature>
<feature type="transmembrane region" description="Helical" evidence="8">
    <location>
        <begin position="324"/>
        <end position="344"/>
    </location>
</feature>
<comment type="caution">
    <text evidence="9">The sequence shown here is derived from an EMBL/GenBank/DDBJ whole genome shotgun (WGS) entry which is preliminary data.</text>
</comment>
<dbReference type="GO" id="GO:0022857">
    <property type="term" value="F:transmembrane transporter activity"/>
    <property type="evidence" value="ECO:0007669"/>
    <property type="project" value="InterPro"/>
</dbReference>
<dbReference type="InterPro" id="IPR000522">
    <property type="entry name" value="ABC_transptr_permease_BtuC"/>
</dbReference>
<evidence type="ECO:0000256" key="5">
    <source>
        <dbReference type="ARBA" id="ARBA00022692"/>
    </source>
</evidence>
<gene>
    <name evidence="9" type="ORF">GCM10017584_01340</name>
</gene>
<dbReference type="GO" id="GO:0033214">
    <property type="term" value="P:siderophore-iron import into cell"/>
    <property type="evidence" value="ECO:0007669"/>
    <property type="project" value="TreeGrafter"/>
</dbReference>
<keyword evidence="5 8" id="KW-0812">Transmembrane</keyword>